<keyword evidence="23" id="KW-1185">Reference proteome</keyword>
<dbReference type="GO" id="GO:0036498">
    <property type="term" value="P:IRE1-mediated unfolded protein response"/>
    <property type="evidence" value="ECO:0007669"/>
    <property type="project" value="UniProtKB-ARBA"/>
</dbReference>
<feature type="domain" description="Protein kinase" evidence="20">
    <location>
        <begin position="13"/>
        <end position="310"/>
    </location>
</feature>
<comment type="cofactor">
    <cofactor evidence="1">
        <name>Mg(2+)</name>
        <dbReference type="ChEBI" id="CHEBI:18420"/>
    </cofactor>
</comment>
<dbReference type="PANTHER" id="PTHR13954:SF6">
    <property type="entry name" value="NON-SPECIFIC SERINE_THREONINE PROTEIN KINASE"/>
    <property type="match status" value="1"/>
</dbReference>
<dbReference type="PROSITE" id="PS51392">
    <property type="entry name" value="KEN"/>
    <property type="match status" value="1"/>
</dbReference>
<dbReference type="Gene3D" id="1.20.1440.180">
    <property type="entry name" value="KEN domain"/>
    <property type="match status" value="1"/>
</dbReference>
<dbReference type="RefSeq" id="XP_025351480.1">
    <property type="nucleotide sequence ID" value="XM_025497486.1"/>
</dbReference>
<evidence type="ECO:0000259" key="21">
    <source>
        <dbReference type="PROSITE" id="PS51392"/>
    </source>
</evidence>
<dbReference type="SMART" id="SM00220">
    <property type="entry name" value="S_TKc"/>
    <property type="match status" value="1"/>
</dbReference>
<dbReference type="InterPro" id="IPR008271">
    <property type="entry name" value="Ser/Thr_kinase_AS"/>
</dbReference>
<evidence type="ECO:0000256" key="17">
    <source>
        <dbReference type="ARBA" id="ARBA00048659"/>
    </source>
</evidence>
<keyword evidence="15" id="KW-0472">Membrane</keyword>
<keyword evidence="9" id="KW-0547">Nucleotide-binding</keyword>
<dbReference type="InterPro" id="IPR038357">
    <property type="entry name" value="KEN_sf"/>
</dbReference>
<dbReference type="FunFam" id="3.30.200.20:FF:000077">
    <property type="entry name" value="Putative Serine/threonine-protein kinase/endoribonuclease IRE1"/>
    <property type="match status" value="1"/>
</dbReference>
<dbReference type="STRING" id="1280837.A0A316V2F0"/>
<evidence type="ECO:0000256" key="18">
    <source>
        <dbReference type="ARBA" id="ARBA00048977"/>
    </source>
</evidence>
<dbReference type="GO" id="GO:0006397">
    <property type="term" value="P:mRNA processing"/>
    <property type="evidence" value="ECO:0007669"/>
    <property type="project" value="InterPro"/>
</dbReference>
<evidence type="ECO:0000256" key="11">
    <source>
        <dbReference type="ARBA" id="ARBA00022801"/>
    </source>
</evidence>
<keyword evidence="8" id="KW-0732">Signal</keyword>
<evidence type="ECO:0000256" key="3">
    <source>
        <dbReference type="ARBA" id="ARBA00012513"/>
    </source>
</evidence>
<evidence type="ECO:0000256" key="13">
    <source>
        <dbReference type="ARBA" id="ARBA00022842"/>
    </source>
</evidence>
<dbReference type="GO" id="GO:0004521">
    <property type="term" value="F:RNA endonuclease activity"/>
    <property type="evidence" value="ECO:0007669"/>
    <property type="project" value="InterPro"/>
</dbReference>
<gene>
    <name evidence="22" type="ORF">FA14DRAFT_151875</name>
</gene>
<dbReference type="PROSITE" id="PS00108">
    <property type="entry name" value="PROTEIN_KINASE_ST"/>
    <property type="match status" value="1"/>
</dbReference>
<evidence type="ECO:0000313" key="22">
    <source>
        <dbReference type="EMBL" id="PWN31178.1"/>
    </source>
</evidence>
<evidence type="ECO:0000256" key="9">
    <source>
        <dbReference type="ARBA" id="ARBA00022741"/>
    </source>
</evidence>
<dbReference type="GO" id="GO:0046872">
    <property type="term" value="F:metal ion binding"/>
    <property type="evidence" value="ECO:0007669"/>
    <property type="project" value="UniProtKB-KW"/>
</dbReference>
<evidence type="ECO:0000256" key="5">
    <source>
        <dbReference type="ARBA" id="ARBA00022679"/>
    </source>
</evidence>
<dbReference type="InParanoid" id="A0A316V2F0"/>
<keyword evidence="4" id="KW-0723">Serine/threonine-protein kinase</keyword>
<protein>
    <recommendedName>
        <fullName evidence="3">non-specific serine/threonine protein kinase</fullName>
        <ecNumber evidence="3">2.7.11.1</ecNumber>
    </recommendedName>
</protein>
<evidence type="ECO:0000256" key="4">
    <source>
        <dbReference type="ARBA" id="ARBA00022527"/>
    </source>
</evidence>
<keyword evidence="7" id="KW-0479">Metal-binding</keyword>
<evidence type="ECO:0000256" key="8">
    <source>
        <dbReference type="ARBA" id="ARBA00022729"/>
    </source>
</evidence>
<dbReference type="InterPro" id="IPR010513">
    <property type="entry name" value="KEN_dom"/>
</dbReference>
<dbReference type="GO" id="GO:0051082">
    <property type="term" value="F:unfolded protein binding"/>
    <property type="evidence" value="ECO:0007669"/>
    <property type="project" value="TreeGrafter"/>
</dbReference>
<evidence type="ECO:0000256" key="1">
    <source>
        <dbReference type="ARBA" id="ARBA00001946"/>
    </source>
</evidence>
<dbReference type="InterPro" id="IPR011009">
    <property type="entry name" value="Kinase-like_dom_sf"/>
</dbReference>
<dbReference type="PROSITE" id="PS50011">
    <property type="entry name" value="PROTEIN_KINASE_DOM"/>
    <property type="match status" value="1"/>
</dbReference>
<dbReference type="SUPFAM" id="SSF56112">
    <property type="entry name" value="Protein kinase-like (PK-like)"/>
    <property type="match status" value="1"/>
</dbReference>
<dbReference type="GO" id="GO:0004674">
    <property type="term" value="F:protein serine/threonine kinase activity"/>
    <property type="evidence" value="ECO:0007669"/>
    <property type="project" value="UniProtKB-KW"/>
</dbReference>
<evidence type="ECO:0000256" key="16">
    <source>
        <dbReference type="ARBA" id="ARBA00023180"/>
    </source>
</evidence>
<dbReference type="EC" id="2.7.11.1" evidence="3"/>
<dbReference type="PANTHER" id="PTHR13954">
    <property type="entry name" value="IRE1-RELATED"/>
    <property type="match status" value="1"/>
</dbReference>
<dbReference type="InterPro" id="IPR045133">
    <property type="entry name" value="IRE1/2-like"/>
</dbReference>
<keyword evidence="5" id="KW-0808">Transferase</keyword>
<evidence type="ECO:0000256" key="14">
    <source>
        <dbReference type="ARBA" id="ARBA00022989"/>
    </source>
</evidence>
<keyword evidence="13" id="KW-0460">Magnesium</keyword>
<dbReference type="GO" id="GO:0005524">
    <property type="term" value="F:ATP binding"/>
    <property type="evidence" value="ECO:0007669"/>
    <property type="project" value="UniProtKB-KW"/>
</dbReference>
<evidence type="ECO:0000256" key="10">
    <source>
        <dbReference type="ARBA" id="ARBA00022777"/>
    </source>
</evidence>
<dbReference type="GO" id="GO:1990604">
    <property type="term" value="C:IRE1-TRAF2-ASK1 complex"/>
    <property type="evidence" value="ECO:0007669"/>
    <property type="project" value="TreeGrafter"/>
</dbReference>
<dbReference type="SMART" id="SM00580">
    <property type="entry name" value="PUG"/>
    <property type="match status" value="1"/>
</dbReference>
<feature type="compositionally biased region" description="Polar residues" evidence="19">
    <location>
        <begin position="204"/>
        <end position="217"/>
    </location>
</feature>
<comment type="catalytic activity">
    <reaction evidence="17">
        <text>L-threonyl-[protein] + ATP = O-phospho-L-threonyl-[protein] + ADP + H(+)</text>
        <dbReference type="Rhea" id="RHEA:46608"/>
        <dbReference type="Rhea" id="RHEA-COMP:11060"/>
        <dbReference type="Rhea" id="RHEA-COMP:11605"/>
        <dbReference type="ChEBI" id="CHEBI:15378"/>
        <dbReference type="ChEBI" id="CHEBI:30013"/>
        <dbReference type="ChEBI" id="CHEBI:30616"/>
        <dbReference type="ChEBI" id="CHEBI:61977"/>
        <dbReference type="ChEBI" id="CHEBI:456216"/>
        <dbReference type="EC" id="2.7.11.1"/>
    </reaction>
    <physiologicalReaction direction="left-to-right" evidence="17">
        <dbReference type="Rhea" id="RHEA:46609"/>
    </physiologicalReaction>
</comment>
<evidence type="ECO:0000256" key="2">
    <source>
        <dbReference type="ARBA" id="ARBA00004167"/>
    </source>
</evidence>
<dbReference type="OrthoDB" id="63989at2759"/>
<dbReference type="InterPro" id="IPR000719">
    <property type="entry name" value="Prot_kinase_dom"/>
</dbReference>
<proteinExistence type="predicted"/>
<reference evidence="22 23" key="1">
    <citation type="journal article" date="2018" name="Mol. Biol. Evol.">
        <title>Broad Genomic Sampling Reveals a Smut Pathogenic Ancestry of the Fungal Clade Ustilaginomycotina.</title>
        <authorList>
            <person name="Kijpornyongpan T."/>
            <person name="Mondo S.J."/>
            <person name="Barry K."/>
            <person name="Sandor L."/>
            <person name="Lee J."/>
            <person name="Lipzen A."/>
            <person name="Pangilinan J."/>
            <person name="LaButti K."/>
            <person name="Hainaut M."/>
            <person name="Henrissat B."/>
            <person name="Grigoriev I.V."/>
            <person name="Spatafora J.W."/>
            <person name="Aime M.C."/>
        </authorList>
    </citation>
    <scope>NUCLEOTIDE SEQUENCE [LARGE SCALE GENOMIC DNA]</scope>
    <source>
        <strain evidence="22 23">MCA 3882</strain>
    </source>
</reference>
<dbReference type="Proteomes" id="UP000245771">
    <property type="component" value="Unassembled WGS sequence"/>
</dbReference>
<evidence type="ECO:0000256" key="6">
    <source>
        <dbReference type="ARBA" id="ARBA00022692"/>
    </source>
</evidence>
<evidence type="ECO:0000256" key="7">
    <source>
        <dbReference type="ARBA" id="ARBA00022723"/>
    </source>
</evidence>
<evidence type="ECO:0000259" key="20">
    <source>
        <dbReference type="PROSITE" id="PS50011"/>
    </source>
</evidence>
<comment type="subcellular location">
    <subcellularLocation>
        <location evidence="2">Membrane</location>
        <topology evidence="2">Single-pass membrane protein</topology>
    </subcellularLocation>
</comment>
<evidence type="ECO:0000256" key="15">
    <source>
        <dbReference type="ARBA" id="ARBA00023136"/>
    </source>
</evidence>
<feature type="domain" description="KEN" evidence="21">
    <location>
        <begin position="313"/>
        <end position="453"/>
    </location>
</feature>
<name>A0A316V2F0_9BASI</name>
<dbReference type="GO" id="GO:0070059">
    <property type="term" value="P:intrinsic apoptotic signaling pathway in response to endoplasmic reticulum stress"/>
    <property type="evidence" value="ECO:0007669"/>
    <property type="project" value="TreeGrafter"/>
</dbReference>
<evidence type="ECO:0000256" key="19">
    <source>
        <dbReference type="SAM" id="MobiDB-lite"/>
    </source>
</evidence>
<keyword evidence="10 22" id="KW-0418">Kinase</keyword>
<dbReference type="FunFam" id="1.10.510.10:FF:000572">
    <property type="entry name" value="Serine/threonine-protein kinase/endoribonuclease IRE1"/>
    <property type="match status" value="1"/>
</dbReference>
<keyword evidence="6" id="KW-0812">Transmembrane</keyword>
<feature type="region of interest" description="Disordered" evidence="19">
    <location>
        <begin position="204"/>
        <end position="225"/>
    </location>
</feature>
<dbReference type="GO" id="GO:0016787">
    <property type="term" value="F:hydrolase activity"/>
    <property type="evidence" value="ECO:0007669"/>
    <property type="project" value="UniProtKB-KW"/>
</dbReference>
<accession>A0A316V2F0</accession>
<dbReference type="AlphaFoldDB" id="A0A316V2F0"/>
<dbReference type="CDD" id="cd10422">
    <property type="entry name" value="RNase_Ire1"/>
    <property type="match status" value="1"/>
</dbReference>
<evidence type="ECO:0000256" key="12">
    <source>
        <dbReference type="ARBA" id="ARBA00022840"/>
    </source>
</evidence>
<keyword evidence="12" id="KW-0067">ATP-binding</keyword>
<keyword evidence="14" id="KW-1133">Transmembrane helix</keyword>
<keyword evidence="11" id="KW-0378">Hydrolase</keyword>
<organism evidence="22 23">
    <name type="scientific">Meira miltonrushii</name>
    <dbReference type="NCBI Taxonomy" id="1280837"/>
    <lineage>
        <taxon>Eukaryota</taxon>
        <taxon>Fungi</taxon>
        <taxon>Dikarya</taxon>
        <taxon>Basidiomycota</taxon>
        <taxon>Ustilaginomycotina</taxon>
        <taxon>Exobasidiomycetes</taxon>
        <taxon>Exobasidiales</taxon>
        <taxon>Brachybasidiaceae</taxon>
        <taxon>Meira</taxon>
    </lineage>
</organism>
<dbReference type="GeneID" id="37019267"/>
<dbReference type="Pfam" id="PF00069">
    <property type="entry name" value="Pkinase"/>
    <property type="match status" value="1"/>
</dbReference>
<comment type="catalytic activity">
    <reaction evidence="18">
        <text>L-seryl-[protein] + ATP = O-phospho-L-seryl-[protein] + ADP + H(+)</text>
        <dbReference type="Rhea" id="RHEA:17989"/>
        <dbReference type="Rhea" id="RHEA-COMP:9863"/>
        <dbReference type="Rhea" id="RHEA-COMP:11604"/>
        <dbReference type="ChEBI" id="CHEBI:15378"/>
        <dbReference type="ChEBI" id="CHEBI:29999"/>
        <dbReference type="ChEBI" id="CHEBI:30616"/>
        <dbReference type="ChEBI" id="CHEBI:83421"/>
        <dbReference type="ChEBI" id="CHEBI:456216"/>
        <dbReference type="EC" id="2.7.11.1"/>
    </reaction>
    <physiologicalReaction direction="left-to-right" evidence="18">
        <dbReference type="Rhea" id="RHEA:17990"/>
    </physiologicalReaction>
</comment>
<dbReference type="Gene3D" id="3.30.200.20">
    <property type="entry name" value="Phosphorylase Kinase, domain 1"/>
    <property type="match status" value="1"/>
</dbReference>
<dbReference type="EMBL" id="KZ819626">
    <property type="protein sequence ID" value="PWN31178.1"/>
    <property type="molecule type" value="Genomic_DNA"/>
</dbReference>
<dbReference type="Gene3D" id="1.10.510.10">
    <property type="entry name" value="Transferase(Phosphotransferase) domain 1"/>
    <property type="match status" value="1"/>
</dbReference>
<keyword evidence="16" id="KW-0325">Glycoprotein</keyword>
<dbReference type="Pfam" id="PF06479">
    <property type="entry name" value="Ribonuc_2-5A"/>
    <property type="match status" value="1"/>
</dbReference>
<sequence length="458" mass="51696">MGVICDPVNRSLIISDEILGYGSSGTIVFKGNFQGCAVAVKRLLRDFVDVVSKEVSLLESADNHANVIRYFYKEVTDSFLYIALELCPASLAEVIEKPNEHQSLSAILKPKKALSQIASGLQHLHSLSIVHRDIKPQNILVSQTSKGELKMLLSDFGLSKRLDGVAQTSFSQTVNNPGGTFGWRAPEILRGDVNLDAGADTCDSTSSFTSVSDQENGGESKRSEDRKRLTRAVDIFALGCLMYYVLSNGDHPFGSRFEREMNILRRSIDLQRLDGLGEEGHEAQHLICAMTKYEPEQRPDALKILSHPYFWDSHRRLSFLQDASDRFDIMERDPPVASLVLVALEANAVDIVGNDWHRRLDRQVMEDLNKRRKYDPKSIAALLRAIRNKKHHIHDLPHNVKRLFTIAGVQLLPDGFLAYFTSRFPRLFLHTYEVVDSYPVLKSESSFLLYFKPFSDEI</sequence>
<evidence type="ECO:0000313" key="23">
    <source>
        <dbReference type="Proteomes" id="UP000245771"/>
    </source>
</evidence>